<dbReference type="Pfam" id="PF08447">
    <property type="entry name" value="PAS_3"/>
    <property type="match status" value="1"/>
</dbReference>
<evidence type="ECO:0000256" key="2">
    <source>
        <dbReference type="ARBA" id="ARBA00012438"/>
    </source>
</evidence>
<dbReference type="EMBL" id="CP072648">
    <property type="protein sequence ID" value="QUW03259.1"/>
    <property type="molecule type" value="Genomic_DNA"/>
</dbReference>
<feature type="domain" description="PAS" evidence="9">
    <location>
        <begin position="147"/>
        <end position="193"/>
    </location>
</feature>
<evidence type="ECO:0000256" key="4">
    <source>
        <dbReference type="ARBA" id="ARBA00022679"/>
    </source>
</evidence>
<dbReference type="SMART" id="SM00388">
    <property type="entry name" value="HisKA"/>
    <property type="match status" value="1"/>
</dbReference>
<dbReference type="PRINTS" id="PR00344">
    <property type="entry name" value="BCTRLSENSOR"/>
</dbReference>
<name>A0ABX8B9B4_9BACT</name>
<dbReference type="InterPro" id="IPR013655">
    <property type="entry name" value="PAS_fold_3"/>
</dbReference>
<dbReference type="SMART" id="SM00086">
    <property type="entry name" value="PAC"/>
    <property type="match status" value="3"/>
</dbReference>
<dbReference type="InterPro" id="IPR005467">
    <property type="entry name" value="His_kinase_dom"/>
</dbReference>
<dbReference type="CDD" id="cd00075">
    <property type="entry name" value="HATPase"/>
    <property type="match status" value="1"/>
</dbReference>
<dbReference type="SUPFAM" id="SSF55785">
    <property type="entry name" value="PYP-like sensor domain (PAS domain)"/>
    <property type="match status" value="3"/>
</dbReference>
<dbReference type="Pfam" id="PF13426">
    <property type="entry name" value="PAS_9"/>
    <property type="match status" value="1"/>
</dbReference>
<dbReference type="InterPro" id="IPR036890">
    <property type="entry name" value="HATPase_C_sf"/>
</dbReference>
<evidence type="ECO:0000256" key="1">
    <source>
        <dbReference type="ARBA" id="ARBA00000085"/>
    </source>
</evidence>
<dbReference type="Gene3D" id="3.30.450.20">
    <property type="entry name" value="PAS domain"/>
    <property type="match status" value="3"/>
</dbReference>
<feature type="domain" description="PAS" evidence="9">
    <location>
        <begin position="304"/>
        <end position="339"/>
    </location>
</feature>
<dbReference type="Pfam" id="PF13188">
    <property type="entry name" value="PAS_8"/>
    <property type="match status" value="1"/>
</dbReference>
<dbReference type="NCBIfam" id="TIGR00229">
    <property type="entry name" value="sensory_box"/>
    <property type="match status" value="2"/>
</dbReference>
<dbReference type="InterPro" id="IPR003661">
    <property type="entry name" value="HisK_dim/P_dom"/>
</dbReference>
<dbReference type="Proteomes" id="UP000676506">
    <property type="component" value="Chromosome 1"/>
</dbReference>
<protein>
    <recommendedName>
        <fullName evidence="2">histidine kinase</fullName>
        <ecNumber evidence="2">2.7.13.3</ecNumber>
    </recommendedName>
</protein>
<dbReference type="InterPro" id="IPR035965">
    <property type="entry name" value="PAS-like_dom_sf"/>
</dbReference>
<dbReference type="Pfam" id="PF02518">
    <property type="entry name" value="HATPase_c"/>
    <property type="match status" value="1"/>
</dbReference>
<dbReference type="InterPro" id="IPR000014">
    <property type="entry name" value="PAS"/>
</dbReference>
<keyword evidence="6" id="KW-0902">Two-component regulatory system</keyword>
<feature type="domain" description="PAC" evidence="10">
    <location>
        <begin position="94"/>
        <end position="146"/>
    </location>
</feature>
<dbReference type="InterPro" id="IPR004358">
    <property type="entry name" value="Sig_transdc_His_kin-like_C"/>
</dbReference>
<keyword evidence="3" id="KW-0597">Phosphoprotein</keyword>
<organism evidence="11 12">
    <name type="scientific">Chloracidobacterium validum</name>
    <dbReference type="NCBI Taxonomy" id="2821543"/>
    <lineage>
        <taxon>Bacteria</taxon>
        <taxon>Pseudomonadati</taxon>
        <taxon>Acidobacteriota</taxon>
        <taxon>Terriglobia</taxon>
        <taxon>Terriglobales</taxon>
        <taxon>Acidobacteriaceae</taxon>
        <taxon>Chloracidobacterium</taxon>
    </lineage>
</organism>
<dbReference type="SUPFAM" id="SSF55874">
    <property type="entry name" value="ATPase domain of HSP90 chaperone/DNA topoisomerase II/histidine kinase"/>
    <property type="match status" value="1"/>
</dbReference>
<dbReference type="InterPro" id="IPR036097">
    <property type="entry name" value="HisK_dim/P_sf"/>
</dbReference>
<evidence type="ECO:0000256" key="5">
    <source>
        <dbReference type="ARBA" id="ARBA00022777"/>
    </source>
</evidence>
<evidence type="ECO:0000259" key="9">
    <source>
        <dbReference type="PROSITE" id="PS50112"/>
    </source>
</evidence>
<dbReference type="Gene3D" id="1.10.287.130">
    <property type="match status" value="1"/>
</dbReference>
<evidence type="ECO:0000256" key="6">
    <source>
        <dbReference type="ARBA" id="ARBA00023012"/>
    </source>
</evidence>
<evidence type="ECO:0000313" key="12">
    <source>
        <dbReference type="Proteomes" id="UP000676506"/>
    </source>
</evidence>
<reference evidence="11 12" key="1">
    <citation type="submission" date="2021-03" db="EMBL/GenBank/DDBJ databases">
        <title>Genomic and phenotypic characterization of Chloracidobacterium isolates provides evidence for multiple species.</title>
        <authorList>
            <person name="Saini M.K."/>
            <person name="Costas A.M.G."/>
            <person name="Tank M."/>
            <person name="Bryant D.A."/>
        </authorList>
    </citation>
    <scope>NUCLEOTIDE SEQUENCE [LARGE SCALE GENOMIC DNA]</scope>
    <source>
        <strain evidence="11 12">BV2-C</strain>
    </source>
</reference>
<feature type="domain" description="Histidine kinase" evidence="8">
    <location>
        <begin position="419"/>
        <end position="646"/>
    </location>
</feature>
<dbReference type="SUPFAM" id="SSF47384">
    <property type="entry name" value="Homodimeric domain of signal transducing histidine kinase"/>
    <property type="match status" value="1"/>
</dbReference>
<dbReference type="SMART" id="SM00387">
    <property type="entry name" value="HATPase_c"/>
    <property type="match status" value="1"/>
</dbReference>
<dbReference type="InterPro" id="IPR003594">
    <property type="entry name" value="HATPase_dom"/>
</dbReference>
<proteinExistence type="predicted"/>
<dbReference type="InterPro" id="IPR050736">
    <property type="entry name" value="Sensor_HK_Regulatory"/>
</dbReference>
<dbReference type="InterPro" id="IPR001610">
    <property type="entry name" value="PAC"/>
</dbReference>
<dbReference type="Pfam" id="PF00512">
    <property type="entry name" value="HisKA"/>
    <property type="match status" value="1"/>
</dbReference>
<keyword evidence="5" id="KW-0418">Kinase</keyword>
<evidence type="ECO:0000313" key="11">
    <source>
        <dbReference type="EMBL" id="QUW03259.1"/>
    </source>
</evidence>
<dbReference type="PROSITE" id="PS50112">
    <property type="entry name" value="PAS"/>
    <property type="match status" value="2"/>
</dbReference>
<dbReference type="PROSITE" id="PS50113">
    <property type="entry name" value="PAC"/>
    <property type="match status" value="1"/>
</dbReference>
<evidence type="ECO:0000259" key="8">
    <source>
        <dbReference type="PROSITE" id="PS50109"/>
    </source>
</evidence>
<dbReference type="PROSITE" id="PS50109">
    <property type="entry name" value="HIS_KIN"/>
    <property type="match status" value="1"/>
</dbReference>
<dbReference type="SMART" id="SM00091">
    <property type="entry name" value="PAS"/>
    <property type="match status" value="3"/>
</dbReference>
<keyword evidence="7" id="KW-0175">Coiled coil</keyword>
<sequence length="664" mass="74527">MPDSRPQTSPPTWLSGEIESSLPYQILTQSHDAVWLRGLPDGGVTFLGNGFESLWGISLAAATENPEQLHDRLHPLDRAIRVARWQSPVESYDWEIEYRIIRPNEELRWVRETAFVLRDATGRITYGVGFMRDVTYYKLFGLTRRENEERFQKFFDQNPIGCCMVSARSLRFTAVNAAFAQMTGYSADELIGQRPDDLGLWLDETLPNLMVQSLRQCPHSEQLETTLRVRHGHLCQIALTAMAVDVGEQRYIALLCQDVTSAKHLQSQLMDSEARFRALFMGLPDMVAHISQDGRVYDLNRVDFGYEKGQLMARNFFDWFVPEDQPKLRAALADSLTKASQRPSFEARIQLSTEQPQWCAGRIAGIHFNQSAAEFLITLRDIADQKRAADELRRLNEEISEANIKLRELDKLKARFAATLIHDLRSPLTCIHSVLEILDDASIEDSSRQLIAVSQSSLQRALDMISNIQHVYQSEEGLLKLNCAPVTPQTFIRPCWEASCIEAQRKRLNLTLDYAFDTASPELPLVYGDASKLERAMSNLLSNAIKFTPPGGSIRVSVAVVNGEGVNIGRDFVEVSILDTGTGIPPEDLPYVFDVYRQSRNNRTGVGFGLGLSIVKSIIAAHGGDVRVESQIGVGTRFFFHLPVYLGEAGESGNVAQKSPETIF</sequence>
<keyword evidence="4" id="KW-0808">Transferase</keyword>
<evidence type="ECO:0000256" key="7">
    <source>
        <dbReference type="SAM" id="Coils"/>
    </source>
</evidence>
<keyword evidence="12" id="KW-1185">Reference proteome</keyword>
<dbReference type="Gene3D" id="3.30.565.10">
    <property type="entry name" value="Histidine kinase-like ATPase, C-terminal domain"/>
    <property type="match status" value="1"/>
</dbReference>
<accession>A0ABX8B9B4</accession>
<evidence type="ECO:0000259" key="10">
    <source>
        <dbReference type="PROSITE" id="PS50113"/>
    </source>
</evidence>
<feature type="coiled-coil region" evidence="7">
    <location>
        <begin position="382"/>
        <end position="415"/>
    </location>
</feature>
<dbReference type="RefSeq" id="WP_211429150.1">
    <property type="nucleotide sequence ID" value="NZ_CP072648.1"/>
</dbReference>
<dbReference type="EC" id="2.7.13.3" evidence="2"/>
<dbReference type="CDD" id="cd00082">
    <property type="entry name" value="HisKA"/>
    <property type="match status" value="1"/>
</dbReference>
<dbReference type="InterPro" id="IPR000700">
    <property type="entry name" value="PAS-assoc_C"/>
</dbReference>
<gene>
    <name evidence="11" type="ORF">J8C06_02130</name>
</gene>
<dbReference type="PANTHER" id="PTHR43711:SF31">
    <property type="entry name" value="HISTIDINE KINASE"/>
    <property type="match status" value="1"/>
</dbReference>
<comment type="catalytic activity">
    <reaction evidence="1">
        <text>ATP + protein L-histidine = ADP + protein N-phospho-L-histidine.</text>
        <dbReference type="EC" id="2.7.13.3"/>
    </reaction>
</comment>
<dbReference type="CDD" id="cd00130">
    <property type="entry name" value="PAS"/>
    <property type="match status" value="3"/>
</dbReference>
<dbReference type="PANTHER" id="PTHR43711">
    <property type="entry name" value="TWO-COMPONENT HISTIDINE KINASE"/>
    <property type="match status" value="1"/>
</dbReference>
<evidence type="ECO:0000256" key="3">
    <source>
        <dbReference type="ARBA" id="ARBA00022553"/>
    </source>
</evidence>